<evidence type="ECO:0000256" key="4">
    <source>
        <dbReference type="ARBA" id="ARBA00022729"/>
    </source>
</evidence>
<comment type="similarity">
    <text evidence="2">Belongs to the histidine acid phosphatase family.</text>
</comment>
<dbReference type="AlphaFoldDB" id="A0A1I7RM58"/>
<reference evidence="10" key="2">
    <citation type="submission" date="2020-08" db="EMBL/GenBank/DDBJ databases">
        <authorList>
            <person name="Kikuchi T."/>
        </authorList>
    </citation>
    <scope>NUCLEOTIDE SEQUENCE</scope>
    <source>
        <strain evidence="9">Ka4C1</strain>
    </source>
</reference>
<reference evidence="13" key="1">
    <citation type="submission" date="2016-11" db="UniProtKB">
        <authorList>
            <consortium name="WormBaseParasite"/>
        </authorList>
    </citation>
    <scope>IDENTIFICATION</scope>
</reference>
<dbReference type="Proteomes" id="UP000095284">
    <property type="component" value="Unplaced"/>
</dbReference>
<gene>
    <name evidence="9" type="ORF">BXYJ_LOCUS10132</name>
</gene>
<evidence type="ECO:0000256" key="8">
    <source>
        <dbReference type="SAM" id="SignalP"/>
    </source>
</evidence>
<evidence type="ECO:0000256" key="3">
    <source>
        <dbReference type="ARBA" id="ARBA00012646"/>
    </source>
</evidence>
<dbReference type="Pfam" id="PF00328">
    <property type="entry name" value="His_Phos_2"/>
    <property type="match status" value="1"/>
</dbReference>
<evidence type="ECO:0000256" key="7">
    <source>
        <dbReference type="ARBA" id="ARBA00023180"/>
    </source>
</evidence>
<evidence type="ECO:0000256" key="6">
    <source>
        <dbReference type="ARBA" id="ARBA00023157"/>
    </source>
</evidence>
<dbReference type="WBParaSite" id="BXY_0179300.1">
    <property type="protein sequence ID" value="BXY_0179300.1"/>
    <property type="gene ID" value="BXY_0179300"/>
</dbReference>
<comment type="catalytic activity">
    <reaction evidence="1">
        <text>a phosphate monoester + H2O = an alcohol + phosphate</text>
        <dbReference type="Rhea" id="RHEA:15017"/>
        <dbReference type="ChEBI" id="CHEBI:15377"/>
        <dbReference type="ChEBI" id="CHEBI:30879"/>
        <dbReference type="ChEBI" id="CHEBI:43474"/>
        <dbReference type="ChEBI" id="CHEBI:67140"/>
        <dbReference type="EC" id="3.1.3.2"/>
    </reaction>
</comment>
<dbReference type="EMBL" id="CAJFCV020000004">
    <property type="protein sequence ID" value="CAG9118223.1"/>
    <property type="molecule type" value="Genomic_DNA"/>
</dbReference>
<evidence type="ECO:0000256" key="5">
    <source>
        <dbReference type="ARBA" id="ARBA00022801"/>
    </source>
</evidence>
<dbReference type="GO" id="GO:0003993">
    <property type="term" value="F:acid phosphatase activity"/>
    <property type="evidence" value="ECO:0007669"/>
    <property type="project" value="UniProtKB-EC"/>
</dbReference>
<dbReference type="eggNOG" id="KOG3720">
    <property type="taxonomic scope" value="Eukaryota"/>
</dbReference>
<feature type="signal peptide" evidence="8">
    <location>
        <begin position="1"/>
        <end position="17"/>
    </location>
</feature>
<proteinExistence type="inferred from homology"/>
<organism evidence="11 13">
    <name type="scientific">Bursaphelenchus xylophilus</name>
    <name type="common">Pinewood nematode worm</name>
    <name type="synonym">Aphelenchoides xylophilus</name>
    <dbReference type="NCBI Taxonomy" id="6326"/>
    <lineage>
        <taxon>Eukaryota</taxon>
        <taxon>Metazoa</taxon>
        <taxon>Ecdysozoa</taxon>
        <taxon>Nematoda</taxon>
        <taxon>Chromadorea</taxon>
        <taxon>Rhabditida</taxon>
        <taxon>Tylenchina</taxon>
        <taxon>Tylenchomorpha</taxon>
        <taxon>Aphelenchoidea</taxon>
        <taxon>Aphelenchoididae</taxon>
        <taxon>Bursaphelenchus</taxon>
    </lineage>
</organism>
<dbReference type="InterPro" id="IPR029033">
    <property type="entry name" value="His_PPase_superfam"/>
</dbReference>
<dbReference type="InterPro" id="IPR033379">
    <property type="entry name" value="Acid_Pase_AS"/>
</dbReference>
<dbReference type="PANTHER" id="PTHR11567:SF211">
    <property type="entry name" value="PROSTATIC ACID PHOSPHATASE"/>
    <property type="match status" value="1"/>
</dbReference>
<evidence type="ECO:0000313" key="11">
    <source>
        <dbReference type="Proteomes" id="UP000095284"/>
    </source>
</evidence>
<dbReference type="Proteomes" id="UP000659654">
    <property type="component" value="Unassembled WGS sequence"/>
</dbReference>
<dbReference type="SMR" id="A0A1I7RM58"/>
<dbReference type="Gene3D" id="3.40.50.1240">
    <property type="entry name" value="Phosphoglycerate mutase-like"/>
    <property type="match status" value="1"/>
</dbReference>
<sequence>MIKAAVLVVLLAFLCNATPVRIEGVAKAPVGHKLEYLAALWRHGDRAPSSAFKGDLYNQSYWDNGYGQLTNYGIEQQRQLGEWIFNRYVAELRFLPTHFDGKAIKIQSTYYNRTHESALYNLRGMYGDNITYDELDIFSIPGNETDVVGLPDFHCAYANTLSKETLKTKEVSAFVKKHQRVISEVGDAISFNASKVVLLWANLDPFVTEKKKGLRLAPQYEADYKEMREIYVRAIRFTYGLDIAPQNGLDWRYESVRMNAGGLLTRVYNDLKAKGSCNFLNQHKPSCKEDGIKDLKYRVFSMHDTNMLGLLNSFGFPEVDYDRNDNVELASSFFIELWRSQLTSQRYVKLIYRRNATEIFDVSNQISGCKSVGKGLGCSLESFLKRTEKFVIPDFDEYCATQFKEDSETTTVSE</sequence>
<dbReference type="SUPFAM" id="SSF53254">
    <property type="entry name" value="Phosphoglycerate mutase-like"/>
    <property type="match status" value="1"/>
</dbReference>
<keyword evidence="4 8" id="KW-0732">Signal</keyword>
<evidence type="ECO:0000313" key="9">
    <source>
        <dbReference type="EMBL" id="CAD5227803.1"/>
    </source>
</evidence>
<evidence type="ECO:0000313" key="12">
    <source>
        <dbReference type="Proteomes" id="UP000659654"/>
    </source>
</evidence>
<dbReference type="Proteomes" id="UP000582659">
    <property type="component" value="Unassembled WGS sequence"/>
</dbReference>
<keyword evidence="12" id="KW-1185">Reference proteome</keyword>
<keyword evidence="5" id="KW-0378">Hydrolase</keyword>
<accession>A0A1I7RM58</accession>
<dbReference type="CDD" id="cd07061">
    <property type="entry name" value="HP_HAP_like"/>
    <property type="match status" value="1"/>
</dbReference>
<evidence type="ECO:0000313" key="13">
    <source>
        <dbReference type="WBParaSite" id="BXY_0179300.1"/>
    </source>
</evidence>
<feature type="chain" id="PRO_5035359183" description="acid phosphatase" evidence="8">
    <location>
        <begin position="18"/>
        <end position="414"/>
    </location>
</feature>
<dbReference type="InterPro" id="IPR000560">
    <property type="entry name" value="His_Pase_clade-2"/>
</dbReference>
<evidence type="ECO:0000313" key="10">
    <source>
        <dbReference type="EMBL" id="CAG9118223.1"/>
    </source>
</evidence>
<dbReference type="EMBL" id="CAJFDI010000004">
    <property type="protein sequence ID" value="CAD5227803.1"/>
    <property type="molecule type" value="Genomic_DNA"/>
</dbReference>
<protein>
    <recommendedName>
        <fullName evidence="3">acid phosphatase</fullName>
        <ecNumber evidence="3">3.1.3.2</ecNumber>
    </recommendedName>
</protein>
<evidence type="ECO:0000256" key="2">
    <source>
        <dbReference type="ARBA" id="ARBA00005375"/>
    </source>
</evidence>
<evidence type="ECO:0000256" key="1">
    <source>
        <dbReference type="ARBA" id="ARBA00000032"/>
    </source>
</evidence>
<dbReference type="OrthoDB" id="5821688at2759"/>
<dbReference type="PROSITE" id="PS00616">
    <property type="entry name" value="HIS_ACID_PHOSPHAT_1"/>
    <property type="match status" value="1"/>
</dbReference>
<keyword evidence="6" id="KW-1015">Disulfide bond</keyword>
<keyword evidence="7" id="KW-0325">Glycoprotein</keyword>
<name>A0A1I7RM58_BURXY</name>
<dbReference type="PANTHER" id="PTHR11567">
    <property type="entry name" value="ACID PHOSPHATASE-RELATED"/>
    <property type="match status" value="1"/>
</dbReference>
<dbReference type="InterPro" id="IPR050645">
    <property type="entry name" value="Histidine_acid_phosphatase"/>
</dbReference>
<dbReference type="EC" id="3.1.3.2" evidence="3"/>